<dbReference type="SUPFAM" id="SSF81665">
    <property type="entry name" value="Calcium ATPase, transmembrane domain M"/>
    <property type="match status" value="1"/>
</dbReference>
<dbReference type="EMBL" id="SPQQ01000003">
    <property type="protein sequence ID" value="TGE38336.1"/>
    <property type="molecule type" value="Genomic_DNA"/>
</dbReference>
<name>A0A4Z0R9Q3_9FIRM</name>
<reference evidence="2 3" key="1">
    <citation type="submission" date="2019-03" db="EMBL/GenBank/DDBJ databases">
        <title>Draft Genome Sequence of Desulfosporosinus fructosivorans Strain 63.6F, Isolated from Marine Sediment in the Baltic Sea.</title>
        <authorList>
            <person name="Hausmann B."/>
            <person name="Vandieken V."/>
            <person name="Pjevac P."/>
            <person name="Schreck K."/>
            <person name="Herbold C.W."/>
            <person name="Loy A."/>
        </authorList>
    </citation>
    <scope>NUCLEOTIDE SEQUENCE [LARGE SCALE GENOMIC DNA]</scope>
    <source>
        <strain evidence="2 3">63.6F</strain>
    </source>
</reference>
<dbReference type="AlphaFoldDB" id="A0A4Z0R9Q3"/>
<keyword evidence="3" id="KW-1185">Reference proteome</keyword>
<sequence length="54" mass="6231">MWSKKSTEAVLKELEVTSTTGLSEHEIVQRREKYGANELAIKSLKPYLEFFSLN</sequence>
<protein>
    <recommendedName>
        <fullName evidence="1">Cation-transporting P-type ATPase N-terminal domain-containing protein</fullName>
    </recommendedName>
</protein>
<comment type="caution">
    <text evidence="2">The sequence shown here is derived from an EMBL/GenBank/DDBJ whole genome shotgun (WGS) entry which is preliminary data.</text>
</comment>
<evidence type="ECO:0000259" key="1">
    <source>
        <dbReference type="Pfam" id="PF00690"/>
    </source>
</evidence>
<dbReference type="InterPro" id="IPR004014">
    <property type="entry name" value="ATPase_P-typ_cation-transptr_N"/>
</dbReference>
<proteinExistence type="predicted"/>
<accession>A0A4Z0R9Q3</accession>
<feature type="domain" description="Cation-transporting P-type ATPase N-terminal" evidence="1">
    <location>
        <begin position="2"/>
        <end position="51"/>
    </location>
</feature>
<evidence type="ECO:0000313" key="3">
    <source>
        <dbReference type="Proteomes" id="UP000298460"/>
    </source>
</evidence>
<organism evidence="2 3">
    <name type="scientific">Desulfosporosinus fructosivorans</name>
    <dbReference type="NCBI Taxonomy" id="2018669"/>
    <lineage>
        <taxon>Bacteria</taxon>
        <taxon>Bacillati</taxon>
        <taxon>Bacillota</taxon>
        <taxon>Clostridia</taxon>
        <taxon>Eubacteriales</taxon>
        <taxon>Desulfitobacteriaceae</taxon>
        <taxon>Desulfosporosinus</taxon>
    </lineage>
</organism>
<dbReference type="Pfam" id="PF00690">
    <property type="entry name" value="Cation_ATPase_N"/>
    <property type="match status" value="1"/>
</dbReference>
<dbReference type="Proteomes" id="UP000298460">
    <property type="component" value="Unassembled WGS sequence"/>
</dbReference>
<dbReference type="RefSeq" id="WP_135546311.1">
    <property type="nucleotide sequence ID" value="NZ_SPQQ01000003.1"/>
</dbReference>
<evidence type="ECO:0000313" key="2">
    <source>
        <dbReference type="EMBL" id="TGE38336.1"/>
    </source>
</evidence>
<dbReference type="InterPro" id="IPR023298">
    <property type="entry name" value="ATPase_P-typ_TM_dom_sf"/>
</dbReference>
<gene>
    <name evidence="2" type="ORF">E4K67_10300</name>
</gene>